<keyword evidence="1" id="KW-0472">Membrane</keyword>
<keyword evidence="1" id="KW-1133">Transmembrane helix</keyword>
<keyword evidence="1" id="KW-0812">Transmembrane</keyword>
<dbReference type="InterPro" id="IPR044885">
    <property type="entry name" value="PRESA_N_sf"/>
</dbReference>
<dbReference type="VEuPathDB" id="PlasmoDB:PocGH01_00185800"/>
<dbReference type="InterPro" id="IPR006526">
    <property type="entry name" value="Export_prot_PHISTa/b/c"/>
</dbReference>
<dbReference type="Pfam" id="PF09687">
    <property type="entry name" value="PRESAN"/>
    <property type="match status" value="1"/>
</dbReference>
<reference evidence="3 4" key="1">
    <citation type="submission" date="2016-06" db="EMBL/GenBank/DDBJ databases">
        <authorList>
            <consortium name="Pathogen Informatics"/>
        </authorList>
    </citation>
    <scope>NUCLEOTIDE SEQUENCE [LARGE SCALE GENOMIC DNA]</scope>
</reference>
<evidence type="ECO:0000259" key="2">
    <source>
        <dbReference type="Pfam" id="PF09687"/>
    </source>
</evidence>
<feature type="domain" description="Plasmodium RESA N-terminal" evidence="2">
    <location>
        <begin position="202"/>
        <end position="325"/>
    </location>
</feature>
<dbReference type="Proteomes" id="UP000243200">
    <property type="component" value="Unassembled WGS sequence"/>
</dbReference>
<dbReference type="NCBIfam" id="TIGR01639">
    <property type="entry name" value="P_fal_TIGR01639"/>
    <property type="match status" value="1"/>
</dbReference>
<dbReference type="OrthoDB" id="382966at2759"/>
<dbReference type="PANTHER" id="PTHR36193:SF23">
    <property type="entry name" value="PHISTB DOMAIN-CONTAINING RESA-LIKE PROTEIN 1"/>
    <property type="match status" value="1"/>
</dbReference>
<protein>
    <recommendedName>
        <fullName evidence="2">Plasmodium RESA N-terminal domain-containing protein</fullName>
    </recommendedName>
</protein>
<dbReference type="InterPro" id="IPR019111">
    <property type="entry name" value="PRESA_N"/>
</dbReference>
<gene>
    <name evidence="3" type="primary">PowCR01_000100500</name>
    <name evidence="3" type="ORF">POWCR01_000100500</name>
</gene>
<feature type="transmembrane region" description="Helical" evidence="1">
    <location>
        <begin position="47"/>
        <end position="64"/>
    </location>
</feature>
<evidence type="ECO:0000313" key="4">
    <source>
        <dbReference type="Proteomes" id="UP000243200"/>
    </source>
</evidence>
<dbReference type="PANTHER" id="PTHR36193">
    <property type="entry name" value="PHISTB DOMAIN-CONTAINING RESA-LIKE PROTEIN 1"/>
    <property type="match status" value="1"/>
</dbReference>
<dbReference type="Gene3D" id="6.10.280.180">
    <property type="entry name" value="Plasmodium RESA, N-terminal helical domain"/>
    <property type="match status" value="1"/>
</dbReference>
<dbReference type="VEuPathDB" id="PlasmoDB:POWCR01_000100500"/>
<dbReference type="AlphaFoldDB" id="A0A1C3KHM2"/>
<accession>A0A1C3KHM2</accession>
<name>A0A1C3KHM2_PLAOA</name>
<organism evidence="3 4">
    <name type="scientific">Plasmodium ovale</name>
    <name type="common">malaria parasite P. ovale</name>
    <dbReference type="NCBI Taxonomy" id="36330"/>
    <lineage>
        <taxon>Eukaryota</taxon>
        <taxon>Sar</taxon>
        <taxon>Alveolata</taxon>
        <taxon>Apicomplexa</taxon>
        <taxon>Aconoidasida</taxon>
        <taxon>Haemosporida</taxon>
        <taxon>Plasmodiidae</taxon>
        <taxon>Plasmodium</taxon>
        <taxon>Plasmodium (Plasmodium)</taxon>
    </lineage>
</organism>
<dbReference type="EMBL" id="FLRJ01000308">
    <property type="protein sequence ID" value="SBT73293.1"/>
    <property type="molecule type" value="Genomic_DNA"/>
</dbReference>
<evidence type="ECO:0000313" key="3">
    <source>
        <dbReference type="EMBL" id="SBT73293.1"/>
    </source>
</evidence>
<evidence type="ECO:0000256" key="1">
    <source>
        <dbReference type="SAM" id="Phobius"/>
    </source>
</evidence>
<proteinExistence type="predicted"/>
<sequence length="344" mass="40934">MECHNARSLIVPKKSCKVMNKKDGNNYFKNPLEGEEKSKKRNMTNSLFSRSMIMLCLVLSLLLLQKKDAYNNDVIKSELPSSNRCSRKLGESSFLKMHKQFAYYNNQEYEPRYNSKGTKQKYSDVKVGKIIDLMGSGDTMNYNWGSYNEGKKNVSGDKLFTSNNINRKNVHYLTDASANKNKDMDETRGVISKNSKNSKHIITEKQLRETIDNLNEVVHYKDMINIFNKMTNIQRNRFNEMQQNLLEYWCKMARYNDLPEEYIFEKWAKTYKIMSLEIHSFEEEMIYILMDLVHSEVFAQYIFADCIDKIKYEWDEQISKTDKHWKNYFDEKVKQHLMHSDFRH</sequence>